<comment type="cofactor">
    <cofactor evidence="1">
        <name>Fe(2+)</name>
        <dbReference type="ChEBI" id="CHEBI:29033"/>
    </cofactor>
</comment>
<evidence type="ECO:0000256" key="4">
    <source>
        <dbReference type="ARBA" id="ARBA00022964"/>
    </source>
</evidence>
<dbReference type="AlphaFoldDB" id="A0A8X7NG83"/>
<comment type="similarity">
    <text evidence="2">Belongs to the TfdA dioxygenase family.</text>
</comment>
<evidence type="ECO:0000313" key="10">
    <source>
        <dbReference type="Proteomes" id="UP000590412"/>
    </source>
</evidence>
<reference evidence="9" key="1">
    <citation type="submission" date="2020-03" db="EMBL/GenBank/DDBJ databases">
        <title>FDA dAtabase for Regulatory Grade micrObial Sequences (FDA-ARGOS): Supporting development and validation of Infectious Disease Dx tests.</title>
        <authorList>
            <person name="Campos J."/>
            <person name="Goldberg B."/>
            <person name="Tallon L."/>
            <person name="Sadzewicz L."/>
            <person name="Vavikolanu K."/>
            <person name="Mehta A."/>
            <person name="Aluvathingal J."/>
            <person name="Nadendla S."/>
            <person name="Nandy P."/>
            <person name="Geyer C."/>
            <person name="Yan Y."/>
            <person name="Sichtig H."/>
        </authorList>
    </citation>
    <scope>NUCLEOTIDE SEQUENCE [LARGE SCALE GENOMIC DNA]</scope>
    <source>
        <strain evidence="9">FDAARGOS_652</strain>
    </source>
</reference>
<evidence type="ECO:0000256" key="6">
    <source>
        <dbReference type="ARBA" id="ARBA00023004"/>
    </source>
</evidence>
<dbReference type="EMBL" id="JABWAB010000013">
    <property type="protein sequence ID" value="KAF6042951.1"/>
    <property type="molecule type" value="Genomic_DNA"/>
</dbReference>
<dbReference type="PANTHER" id="PTHR30468:SF1">
    <property type="entry name" value="ALPHA-KETOGLUTARATE-DEPENDENT SULFONATE DIOXYGENASE"/>
    <property type="match status" value="1"/>
</dbReference>
<dbReference type="Gene3D" id="3.60.130.10">
    <property type="entry name" value="Clavaminate synthase-like"/>
    <property type="match status" value="1"/>
</dbReference>
<dbReference type="PANTHER" id="PTHR30468">
    <property type="entry name" value="ALPHA-KETOGLUTARATE-DEPENDENT SULFONATE DIOXYGENASE"/>
    <property type="match status" value="1"/>
</dbReference>
<dbReference type="Proteomes" id="UP000590412">
    <property type="component" value="Unassembled WGS sequence"/>
</dbReference>
<evidence type="ECO:0000256" key="3">
    <source>
        <dbReference type="ARBA" id="ARBA00022723"/>
    </source>
</evidence>
<feature type="domain" description="TauD/TfdA-like" evidence="8">
    <location>
        <begin position="87"/>
        <end position="356"/>
    </location>
</feature>
<proteinExistence type="inferred from homology"/>
<organism evidence="9 10">
    <name type="scientific">Candida parapsilosis</name>
    <name type="common">Yeast</name>
    <dbReference type="NCBI Taxonomy" id="5480"/>
    <lineage>
        <taxon>Eukaryota</taxon>
        <taxon>Fungi</taxon>
        <taxon>Dikarya</taxon>
        <taxon>Ascomycota</taxon>
        <taxon>Saccharomycotina</taxon>
        <taxon>Pichiomycetes</taxon>
        <taxon>Debaryomycetaceae</taxon>
        <taxon>Candida/Lodderomyces clade</taxon>
        <taxon>Candida</taxon>
    </lineage>
</organism>
<evidence type="ECO:0000259" key="8">
    <source>
        <dbReference type="Pfam" id="PF02668"/>
    </source>
</evidence>
<keyword evidence="4 9" id="KW-0223">Dioxygenase</keyword>
<feature type="compositionally biased region" description="Polar residues" evidence="7">
    <location>
        <begin position="16"/>
        <end position="33"/>
    </location>
</feature>
<evidence type="ECO:0000256" key="7">
    <source>
        <dbReference type="SAM" id="MobiDB-lite"/>
    </source>
</evidence>
<evidence type="ECO:0000256" key="2">
    <source>
        <dbReference type="ARBA" id="ARBA00005896"/>
    </source>
</evidence>
<dbReference type="InterPro" id="IPR003819">
    <property type="entry name" value="TauD/TfdA-like"/>
</dbReference>
<dbReference type="OrthoDB" id="10257314at2759"/>
<keyword evidence="3" id="KW-0479">Metal-binding</keyword>
<dbReference type="InterPro" id="IPR042098">
    <property type="entry name" value="TauD-like_sf"/>
</dbReference>
<dbReference type="GO" id="GO:0046872">
    <property type="term" value="F:metal ion binding"/>
    <property type="evidence" value="ECO:0007669"/>
    <property type="project" value="UniProtKB-KW"/>
</dbReference>
<dbReference type="GO" id="GO:0005737">
    <property type="term" value="C:cytoplasm"/>
    <property type="evidence" value="ECO:0007669"/>
    <property type="project" value="TreeGrafter"/>
</dbReference>
<dbReference type="GO" id="GO:0000907">
    <property type="term" value="F:sulfonate dioxygenase activity"/>
    <property type="evidence" value="ECO:0007669"/>
    <property type="project" value="TreeGrafter"/>
</dbReference>
<dbReference type="GO" id="GO:0044273">
    <property type="term" value="P:sulfur compound catabolic process"/>
    <property type="evidence" value="ECO:0007669"/>
    <property type="project" value="TreeGrafter"/>
</dbReference>
<feature type="region of interest" description="Disordered" evidence="7">
    <location>
        <begin position="1"/>
        <end position="33"/>
    </location>
</feature>
<gene>
    <name evidence="9" type="ORF">FOB60_005705</name>
</gene>
<name>A0A8X7NG83_CANPA</name>
<evidence type="ECO:0000256" key="5">
    <source>
        <dbReference type="ARBA" id="ARBA00023002"/>
    </source>
</evidence>
<dbReference type="SUPFAM" id="SSF51197">
    <property type="entry name" value="Clavaminate synthase-like"/>
    <property type="match status" value="1"/>
</dbReference>
<dbReference type="InterPro" id="IPR051323">
    <property type="entry name" value="AtsK-like"/>
</dbReference>
<dbReference type="Pfam" id="PF02668">
    <property type="entry name" value="TauD"/>
    <property type="match status" value="1"/>
</dbReference>
<dbReference type="FunFam" id="3.60.130.10:FF:000003">
    <property type="entry name" value="Alpha-ketoglutarate-dependent taurine dioxygenase"/>
    <property type="match status" value="1"/>
</dbReference>
<keyword evidence="5" id="KW-0560">Oxidoreductase</keyword>
<sequence length="385" mass="44076">MAPVAVSSIEDKYDASQFQSAHQGKTKKGSFTVSEENKKQALYPEYLPTWNPNQKFPPYKFQEYHDKGLQGDKNYKNLFSQDKDYQVKRMTPKLGSVVEGIQLSQLDDAAKNDLARLISDRGVVVFKKQDFNSLGPEFAINFMKYFGTLHTHPTSGAPENFPQMHITFRGASQQEIDSVFKTRTNSILWHSDCSYSLNALQLTLFSCLQLPESGGDTLFANTVEAYERLSPAMQQRLEGLHILHSSVEQAEANKKAGGITRREPETNIHPIVRVNPTTGKKHLYVNKEFGRRIVELKQDESDYLLNFLYDHIERAQDLQIRVSWEPDTIVFWNNGTTVHTPCVDFDEPVIRHAYRISAMGERPVADVKYLNDPDYLSEKYKELNI</sequence>
<accession>A0A8X7NG83</accession>
<evidence type="ECO:0000256" key="1">
    <source>
        <dbReference type="ARBA" id="ARBA00001954"/>
    </source>
</evidence>
<evidence type="ECO:0000313" key="9">
    <source>
        <dbReference type="EMBL" id="KAF6042951.1"/>
    </source>
</evidence>
<comment type="caution">
    <text evidence="9">The sequence shown here is derived from an EMBL/GenBank/DDBJ whole genome shotgun (WGS) entry which is preliminary data.</text>
</comment>
<keyword evidence="6" id="KW-0408">Iron</keyword>
<protein>
    <submittedName>
        <fullName evidence="9">Taurine catabolism dioxygenase TauD, TfdA family protein</fullName>
    </submittedName>
</protein>